<organism evidence="2 3">
    <name type="scientific">Remersonia thermophila</name>
    <dbReference type="NCBI Taxonomy" id="72144"/>
    <lineage>
        <taxon>Eukaryota</taxon>
        <taxon>Fungi</taxon>
        <taxon>Dikarya</taxon>
        <taxon>Ascomycota</taxon>
        <taxon>Pezizomycotina</taxon>
        <taxon>Sordariomycetes</taxon>
        <taxon>Sordariomycetidae</taxon>
        <taxon>Sordariales</taxon>
        <taxon>Sordariales incertae sedis</taxon>
        <taxon>Remersonia</taxon>
    </lineage>
</organism>
<dbReference type="InterPro" id="IPR027417">
    <property type="entry name" value="P-loop_NTPase"/>
</dbReference>
<dbReference type="SUPFAM" id="SSF52540">
    <property type="entry name" value="P-loop containing nucleoside triphosphate hydrolases"/>
    <property type="match status" value="1"/>
</dbReference>
<dbReference type="Pfam" id="PF13424">
    <property type="entry name" value="TPR_12"/>
    <property type="match status" value="1"/>
</dbReference>
<evidence type="ECO:0000313" key="2">
    <source>
        <dbReference type="EMBL" id="KAL2268240.1"/>
    </source>
</evidence>
<gene>
    <name evidence="2" type="ORF">VTJ83DRAFT_3086</name>
</gene>
<dbReference type="SUPFAM" id="SSF48452">
    <property type="entry name" value="TPR-like"/>
    <property type="match status" value="1"/>
</dbReference>
<dbReference type="Proteomes" id="UP001600064">
    <property type="component" value="Unassembled WGS sequence"/>
</dbReference>
<evidence type="ECO:0000259" key="1">
    <source>
        <dbReference type="Pfam" id="PF00931"/>
    </source>
</evidence>
<dbReference type="InterPro" id="IPR053137">
    <property type="entry name" value="NLR-like"/>
</dbReference>
<name>A0ABR4DD49_9PEZI</name>
<dbReference type="InterPro" id="IPR002182">
    <property type="entry name" value="NB-ARC"/>
</dbReference>
<feature type="domain" description="NB-ARC" evidence="1">
    <location>
        <begin position="54"/>
        <end position="230"/>
    </location>
</feature>
<comment type="caution">
    <text evidence="2">The sequence shown here is derived from an EMBL/GenBank/DDBJ whole genome shotgun (WGS) entry which is preliminary data.</text>
</comment>
<sequence>MASHQNNFGHCTQGNQIAENYGTINNHFLSQSPPLQPAAFIPFSRDGDFVNRGDTLDKISRLLSRPRLHNRVALVGLGGVGKSQIAIEYAHSLHAAEETKPNRKWIFWIHASTKDRVEQSLKDIANHVRLPDRENPDADIPQLVKGWLCNPHNGQWFIVIDSADDDDIFLNKPSDDRKLLEQYLPQSHHGSILITTRSEVLASGLTGYRGNIIHVGPMTQGEALTLLQNRLTLEPPLDIDTASKLVDTLGFIPLAISQAAAYIQKRGLFYSAQQYLADFPRKRSKLLEYDGGDLRRDPSASNAILTTWQITFDYLRSKRPSAADLLSLISFFDPQGIPLWVLKPSTYTRDASTRTQPSADVSDVDSADDDIDDEFNTDAEMLKDYCLVSANRNGKDVELTIHPLVKYSTHWWLKAHDDYERFHLQFVARMAVVFPDGEYNNWPICQSLFPHIQAALEYKPNDGTVEVWGRLLSRAGRYMLEQGRYELAHQILSKAKAELEVILGAEHELNIDITARVAIVLKEQGRLDKAEELQVQALTKRQERLGLDHPDTLVSMNNLAFLRKAQGRLDDAIELMNDVAEREQKVLGADHPSTQASLSALVEWRNQRIGSQRRSGFRMWFVRR</sequence>
<dbReference type="GeneID" id="98124072"/>
<dbReference type="RefSeq" id="XP_070866967.1">
    <property type="nucleotide sequence ID" value="XM_071009428.1"/>
</dbReference>
<dbReference type="Gene3D" id="1.25.40.10">
    <property type="entry name" value="Tetratricopeptide repeat domain"/>
    <property type="match status" value="1"/>
</dbReference>
<keyword evidence="3" id="KW-1185">Reference proteome</keyword>
<accession>A0ABR4DD49</accession>
<dbReference type="PANTHER" id="PTHR46082:SF6">
    <property type="entry name" value="AAA+ ATPASE DOMAIN-CONTAINING PROTEIN-RELATED"/>
    <property type="match status" value="1"/>
</dbReference>
<protein>
    <recommendedName>
        <fullName evidence="1">NB-ARC domain-containing protein</fullName>
    </recommendedName>
</protein>
<dbReference type="Gene3D" id="3.40.50.300">
    <property type="entry name" value="P-loop containing nucleotide triphosphate hydrolases"/>
    <property type="match status" value="1"/>
</dbReference>
<proteinExistence type="predicted"/>
<reference evidence="2 3" key="1">
    <citation type="journal article" date="2024" name="Commun. Biol.">
        <title>Comparative genomic analysis of thermophilic fungi reveals convergent evolutionary adaptations and gene losses.</title>
        <authorList>
            <person name="Steindorff A.S."/>
            <person name="Aguilar-Pontes M.V."/>
            <person name="Robinson A.J."/>
            <person name="Andreopoulos B."/>
            <person name="LaButti K."/>
            <person name="Kuo A."/>
            <person name="Mondo S."/>
            <person name="Riley R."/>
            <person name="Otillar R."/>
            <person name="Haridas S."/>
            <person name="Lipzen A."/>
            <person name="Grimwood J."/>
            <person name="Schmutz J."/>
            <person name="Clum A."/>
            <person name="Reid I.D."/>
            <person name="Moisan M.C."/>
            <person name="Butler G."/>
            <person name="Nguyen T.T.M."/>
            <person name="Dewar K."/>
            <person name="Conant G."/>
            <person name="Drula E."/>
            <person name="Henrissat B."/>
            <person name="Hansel C."/>
            <person name="Singer S."/>
            <person name="Hutchinson M.I."/>
            <person name="de Vries R.P."/>
            <person name="Natvig D.O."/>
            <person name="Powell A.J."/>
            <person name="Tsang A."/>
            <person name="Grigoriev I.V."/>
        </authorList>
    </citation>
    <scope>NUCLEOTIDE SEQUENCE [LARGE SCALE GENOMIC DNA]</scope>
    <source>
        <strain evidence="2 3">ATCC 22073</strain>
    </source>
</reference>
<evidence type="ECO:0000313" key="3">
    <source>
        <dbReference type="Proteomes" id="UP001600064"/>
    </source>
</evidence>
<dbReference type="Pfam" id="PF00931">
    <property type="entry name" value="NB-ARC"/>
    <property type="match status" value="1"/>
</dbReference>
<dbReference type="EMBL" id="JAZGUE010000003">
    <property type="protein sequence ID" value="KAL2268240.1"/>
    <property type="molecule type" value="Genomic_DNA"/>
</dbReference>
<dbReference type="InterPro" id="IPR011990">
    <property type="entry name" value="TPR-like_helical_dom_sf"/>
</dbReference>
<dbReference type="PANTHER" id="PTHR46082">
    <property type="entry name" value="ATP/GTP-BINDING PROTEIN-RELATED"/>
    <property type="match status" value="1"/>
</dbReference>